<comment type="subcellular location">
    <subcellularLocation>
        <location evidence="1">Cell membrane</location>
        <topology evidence="1">Multi-pass membrane protein</topology>
    </subcellularLocation>
</comment>
<dbReference type="EMBL" id="JBHTHZ010000014">
    <property type="protein sequence ID" value="MFD0795414.1"/>
    <property type="molecule type" value="Genomic_DNA"/>
</dbReference>
<dbReference type="PANTHER" id="PTHR34582:SF6">
    <property type="entry name" value="UPF0702 TRANSMEMBRANE PROTEIN YCAP"/>
    <property type="match status" value="1"/>
</dbReference>
<gene>
    <name evidence="10" type="ORF">ACFQZX_17460</name>
</gene>
<comment type="caution">
    <text evidence="10">The sequence shown here is derived from an EMBL/GenBank/DDBJ whole genome shotgun (WGS) entry which is preliminary data.</text>
</comment>
<proteinExistence type="inferred from homology"/>
<dbReference type="Pfam" id="PF04239">
    <property type="entry name" value="DUF421"/>
    <property type="match status" value="1"/>
</dbReference>
<evidence type="ECO:0000256" key="3">
    <source>
        <dbReference type="ARBA" id="ARBA00022475"/>
    </source>
</evidence>
<evidence type="ECO:0000259" key="8">
    <source>
        <dbReference type="Pfam" id="PF04239"/>
    </source>
</evidence>
<evidence type="ECO:0000256" key="2">
    <source>
        <dbReference type="ARBA" id="ARBA00006448"/>
    </source>
</evidence>
<keyword evidence="4 7" id="KW-0812">Transmembrane</keyword>
<keyword evidence="6 7" id="KW-0472">Membrane</keyword>
<sequence>MSNMFFDAWDGLLRAFLVTFLGYALLVLVIRISGKRTLSKMNAFDFIVTIALGSCLASICLSKDVALAEGAVVFSTLIGLQFLITWLSVRFNRVKVIVGGQPVLLLYKGELLSQVIRKERITIQEINVACRASSIANINDVEAIVLETTGDITVISKFTSKQDSPATLKDVLRFPA</sequence>
<dbReference type="Proteomes" id="UP001597010">
    <property type="component" value="Unassembled WGS sequence"/>
</dbReference>
<evidence type="ECO:0000256" key="5">
    <source>
        <dbReference type="ARBA" id="ARBA00022989"/>
    </source>
</evidence>
<feature type="transmembrane region" description="Helical" evidence="7">
    <location>
        <begin position="12"/>
        <end position="30"/>
    </location>
</feature>
<protein>
    <submittedName>
        <fullName evidence="10">DUF421 domain-containing protein</fullName>
    </submittedName>
</protein>
<evidence type="ECO:0000259" key="9">
    <source>
        <dbReference type="Pfam" id="PF20730"/>
    </source>
</evidence>
<dbReference type="InterPro" id="IPR023090">
    <property type="entry name" value="UPF0702_alpha/beta_dom_sf"/>
</dbReference>
<organism evidence="10 11">
    <name type="scientific">Mucilaginibacter litoreus</name>
    <dbReference type="NCBI Taxonomy" id="1048221"/>
    <lineage>
        <taxon>Bacteria</taxon>
        <taxon>Pseudomonadati</taxon>
        <taxon>Bacteroidota</taxon>
        <taxon>Sphingobacteriia</taxon>
        <taxon>Sphingobacteriales</taxon>
        <taxon>Sphingobacteriaceae</taxon>
        <taxon>Mucilaginibacter</taxon>
    </lineage>
</organism>
<dbReference type="Gene3D" id="3.30.240.20">
    <property type="entry name" value="bsu07140 like domains"/>
    <property type="match status" value="1"/>
</dbReference>
<dbReference type="PANTHER" id="PTHR34582">
    <property type="entry name" value="UPF0702 TRANSMEMBRANE PROTEIN YCAP"/>
    <property type="match status" value="1"/>
</dbReference>
<evidence type="ECO:0000256" key="1">
    <source>
        <dbReference type="ARBA" id="ARBA00004651"/>
    </source>
</evidence>
<feature type="domain" description="YetF-like N-terminal transmembrane" evidence="9">
    <location>
        <begin position="20"/>
        <end position="86"/>
    </location>
</feature>
<evidence type="ECO:0000256" key="4">
    <source>
        <dbReference type="ARBA" id="ARBA00022692"/>
    </source>
</evidence>
<name>A0ABW3AX74_9SPHI</name>
<dbReference type="Pfam" id="PF20730">
    <property type="entry name" value="YetF_N"/>
    <property type="match status" value="1"/>
</dbReference>
<evidence type="ECO:0000313" key="11">
    <source>
        <dbReference type="Proteomes" id="UP001597010"/>
    </source>
</evidence>
<dbReference type="RefSeq" id="WP_377117789.1">
    <property type="nucleotide sequence ID" value="NZ_JBHTHZ010000014.1"/>
</dbReference>
<feature type="transmembrane region" description="Helical" evidence="7">
    <location>
        <begin position="42"/>
        <end position="59"/>
    </location>
</feature>
<dbReference type="InterPro" id="IPR048454">
    <property type="entry name" value="YetF_N"/>
</dbReference>
<feature type="transmembrane region" description="Helical" evidence="7">
    <location>
        <begin position="65"/>
        <end position="87"/>
    </location>
</feature>
<evidence type="ECO:0000313" key="10">
    <source>
        <dbReference type="EMBL" id="MFD0795414.1"/>
    </source>
</evidence>
<keyword evidence="3" id="KW-1003">Cell membrane</keyword>
<accession>A0ABW3AX74</accession>
<reference evidence="11" key="1">
    <citation type="journal article" date="2019" name="Int. J. Syst. Evol. Microbiol.">
        <title>The Global Catalogue of Microorganisms (GCM) 10K type strain sequencing project: providing services to taxonomists for standard genome sequencing and annotation.</title>
        <authorList>
            <consortium name="The Broad Institute Genomics Platform"/>
            <consortium name="The Broad Institute Genome Sequencing Center for Infectious Disease"/>
            <person name="Wu L."/>
            <person name="Ma J."/>
        </authorList>
    </citation>
    <scope>NUCLEOTIDE SEQUENCE [LARGE SCALE GENOMIC DNA]</scope>
    <source>
        <strain evidence="11">CCUG 61484</strain>
    </source>
</reference>
<evidence type="ECO:0000256" key="7">
    <source>
        <dbReference type="SAM" id="Phobius"/>
    </source>
</evidence>
<comment type="similarity">
    <text evidence="2">Belongs to the UPF0702 family.</text>
</comment>
<keyword evidence="5 7" id="KW-1133">Transmembrane helix</keyword>
<dbReference type="InterPro" id="IPR007353">
    <property type="entry name" value="DUF421"/>
</dbReference>
<evidence type="ECO:0000256" key="6">
    <source>
        <dbReference type="ARBA" id="ARBA00023136"/>
    </source>
</evidence>
<feature type="domain" description="YetF C-terminal" evidence="8">
    <location>
        <begin position="90"/>
        <end position="163"/>
    </location>
</feature>
<keyword evidence="11" id="KW-1185">Reference proteome</keyword>